<evidence type="ECO:0000313" key="2">
    <source>
        <dbReference type="EMBL" id="ORV88560.1"/>
    </source>
</evidence>
<evidence type="ECO:0000256" key="1">
    <source>
        <dbReference type="SAM" id="Phobius"/>
    </source>
</evidence>
<keyword evidence="1" id="KW-0472">Membrane</keyword>
<gene>
    <name evidence="2" type="ORF">AWC12_11630</name>
</gene>
<organism evidence="2 3">
    <name type="scientific">Mycolicibacterium iranicum</name>
    <name type="common">Mycobacterium iranicum</name>
    <dbReference type="NCBI Taxonomy" id="912594"/>
    <lineage>
        <taxon>Bacteria</taxon>
        <taxon>Bacillati</taxon>
        <taxon>Actinomycetota</taxon>
        <taxon>Actinomycetes</taxon>
        <taxon>Mycobacteriales</taxon>
        <taxon>Mycobacteriaceae</taxon>
        <taxon>Mycolicibacterium</taxon>
    </lineage>
</organism>
<accession>A0A1X1WPU8</accession>
<reference evidence="2 3" key="1">
    <citation type="submission" date="2016-01" db="EMBL/GenBank/DDBJ databases">
        <title>The new phylogeny of the genus Mycobacterium.</title>
        <authorList>
            <person name="Tarcisio F."/>
            <person name="Conor M."/>
            <person name="Antonella G."/>
            <person name="Elisabetta G."/>
            <person name="Giulia F.S."/>
            <person name="Sara T."/>
            <person name="Anna F."/>
            <person name="Clotilde B."/>
            <person name="Roberto B."/>
            <person name="Veronica D.S."/>
            <person name="Fabio R."/>
            <person name="Monica P."/>
            <person name="Olivier J."/>
            <person name="Enrico T."/>
            <person name="Nicola S."/>
        </authorList>
    </citation>
    <scope>NUCLEOTIDE SEQUENCE [LARGE SCALE GENOMIC DNA]</scope>
    <source>
        <strain evidence="2 3">DSM 45541</strain>
    </source>
</reference>
<feature type="transmembrane region" description="Helical" evidence="1">
    <location>
        <begin position="12"/>
        <end position="40"/>
    </location>
</feature>
<keyword evidence="1" id="KW-0812">Transmembrane</keyword>
<feature type="transmembrane region" description="Helical" evidence="1">
    <location>
        <begin position="52"/>
        <end position="70"/>
    </location>
</feature>
<evidence type="ECO:0000313" key="3">
    <source>
        <dbReference type="Proteomes" id="UP000193622"/>
    </source>
</evidence>
<dbReference type="EMBL" id="LQPC01000028">
    <property type="protein sequence ID" value="ORV88560.1"/>
    <property type="molecule type" value="Genomic_DNA"/>
</dbReference>
<keyword evidence="1" id="KW-1133">Transmembrane helix</keyword>
<sequence>MDRQTRANRRSTAFWAAATVGVPVLLSASLLLALVLEMSLTACGIEHQTSRLIAVAIVEALLIAGSVWGTTKGTEVPAGSAVAAGIIGVLLLAGGVLTL</sequence>
<name>A0A1X1WPU8_MYCIR</name>
<dbReference type="Proteomes" id="UP000193622">
    <property type="component" value="Unassembled WGS sequence"/>
</dbReference>
<dbReference type="AlphaFoldDB" id="A0A1X1WPU8"/>
<feature type="transmembrane region" description="Helical" evidence="1">
    <location>
        <begin position="76"/>
        <end position="97"/>
    </location>
</feature>
<comment type="caution">
    <text evidence="2">The sequence shown here is derived from an EMBL/GenBank/DDBJ whole genome shotgun (WGS) entry which is preliminary data.</text>
</comment>
<proteinExistence type="predicted"/>
<protein>
    <submittedName>
        <fullName evidence="2">Uncharacterized protein</fullName>
    </submittedName>
</protein>
<dbReference type="RefSeq" id="WP_085174230.1">
    <property type="nucleotide sequence ID" value="NZ_LQPC01000028.1"/>
</dbReference>